<comment type="caution">
    <text evidence="2">The sequence shown here is derived from an EMBL/GenBank/DDBJ whole genome shotgun (WGS) entry which is preliminary data.</text>
</comment>
<proteinExistence type="predicted"/>
<dbReference type="AlphaFoldDB" id="A5KIQ1"/>
<evidence type="ECO:0000313" key="2">
    <source>
        <dbReference type="EMBL" id="EDK25204.1"/>
    </source>
</evidence>
<dbReference type="Proteomes" id="UP000003577">
    <property type="component" value="Unassembled WGS sequence"/>
</dbReference>
<reference evidence="2 3" key="1">
    <citation type="submission" date="2007-03" db="EMBL/GenBank/DDBJ databases">
        <authorList>
            <person name="Fulton L."/>
            <person name="Clifton S."/>
            <person name="Fulton B."/>
            <person name="Xu J."/>
            <person name="Minx P."/>
            <person name="Pepin K.H."/>
            <person name="Johnson M."/>
            <person name="Thiruvilangam P."/>
            <person name="Bhonagiri V."/>
            <person name="Nash W.E."/>
            <person name="Mardis E.R."/>
            <person name="Wilson R.K."/>
        </authorList>
    </citation>
    <scope>NUCLEOTIDE SEQUENCE [LARGE SCALE GENOMIC DNA]</scope>
    <source>
        <strain evidence="2 3">ATCC 27756</strain>
    </source>
</reference>
<evidence type="ECO:0000313" key="3">
    <source>
        <dbReference type="Proteomes" id="UP000003577"/>
    </source>
</evidence>
<evidence type="ECO:0000256" key="1">
    <source>
        <dbReference type="SAM" id="MobiDB-lite"/>
    </source>
</evidence>
<dbReference type="PaxDb" id="411460-RUMTOR_00096"/>
<dbReference type="EMBL" id="AAVP02000001">
    <property type="protein sequence ID" value="EDK25204.1"/>
    <property type="molecule type" value="Genomic_DNA"/>
</dbReference>
<accession>A5KIQ1</accession>
<dbReference type="Gene3D" id="1.20.120.20">
    <property type="entry name" value="Apolipoprotein"/>
    <property type="match status" value="1"/>
</dbReference>
<protein>
    <submittedName>
        <fullName evidence="2">Late embryogenesis abundant protein</fullName>
    </submittedName>
</protein>
<feature type="region of interest" description="Disordered" evidence="1">
    <location>
        <begin position="205"/>
        <end position="256"/>
    </location>
</feature>
<dbReference type="HOGENOM" id="CLU_085641_0_0_9"/>
<gene>
    <name evidence="2" type="ORF">RUMTOR_00096</name>
</gene>
<reference evidence="2 3" key="2">
    <citation type="submission" date="2007-04" db="EMBL/GenBank/DDBJ databases">
        <title>Draft genome sequence of Ruminococcus torques (ATCC 27756).</title>
        <authorList>
            <person name="Sudarsanam P."/>
            <person name="Ley R."/>
            <person name="Guruge J."/>
            <person name="Turnbaugh P.J."/>
            <person name="Mahowald M."/>
            <person name="Liep D."/>
            <person name="Gordon J."/>
        </authorList>
    </citation>
    <scope>NUCLEOTIDE SEQUENCE [LARGE SCALE GENOMIC DNA]</scope>
    <source>
        <strain evidence="2 3">ATCC 27756</strain>
    </source>
</reference>
<organism evidence="2 3">
    <name type="scientific">[Ruminococcus] torques ATCC 27756</name>
    <dbReference type="NCBI Taxonomy" id="411460"/>
    <lineage>
        <taxon>Bacteria</taxon>
        <taxon>Bacillati</taxon>
        <taxon>Bacillota</taxon>
        <taxon>Clostridia</taxon>
        <taxon>Lachnospirales</taxon>
        <taxon>Lachnospiraceae</taxon>
        <taxon>Mediterraneibacter</taxon>
    </lineage>
</organism>
<name>A5KIQ1_9FIRM</name>
<sequence>MFFVLRTSVWIKDERRLIHMKDFFENFGKRFGETAEMVTNKAGEMIEIQRVKSQIRDLARENAVDMMELGKAVYERYKSGEELDDSTAQICDSIKEREKEIEKYERKIAVLKGSAACVKCGRMVSEDMAYCPYCGEKMEARDMEEATEEYAEKVKEKAADVAEAMADKAEETAKKIGEAAQKAAYKTEEVLEKAADKTTQAVHKAAEKTTEAVHKAADKAEETAHKSADKAEEAAHRSAEKAEDAADKTVEKLNED</sequence>